<accession>A0AA88KQ68</accession>
<dbReference type="AlphaFoldDB" id="A0AA88KQ68"/>
<dbReference type="Proteomes" id="UP000816034">
    <property type="component" value="Unassembled WGS sequence"/>
</dbReference>
<dbReference type="GeneID" id="68106394"/>
<comment type="caution">
    <text evidence="2">The sequence shown here is derived from an EMBL/GenBank/DDBJ whole genome shotgun (WGS) entry which is preliminary data.</text>
</comment>
<dbReference type="SUPFAM" id="SSF48452">
    <property type="entry name" value="TPR-like"/>
    <property type="match status" value="1"/>
</dbReference>
<feature type="region of interest" description="Disordered" evidence="1">
    <location>
        <begin position="1"/>
        <end position="34"/>
    </location>
</feature>
<protein>
    <submittedName>
        <fullName evidence="2">Uncharacterized protein</fullName>
    </submittedName>
</protein>
<feature type="compositionally biased region" description="Low complexity" evidence="1">
    <location>
        <begin position="22"/>
        <end position="33"/>
    </location>
</feature>
<sequence>MKRMEDKRLRVSSPNRPSSNQSLRSISEDLSSSPKKQGNIVFKQFDKQVENKLTEMATHKLTYGLNNVQLVRFSTDLGLLFLKSNALNSSTFHLSDALSHLTKLITELGYEELCQRDHSRDPLTIFGPITYSSQQLSPIKHEKYSHDKKVKEFTEQCKNLSNVILNGLAMTQFKLGNFDTSETILQKLQQKLQERGIMHRDCIFVANVMLCLLYIKTNKPSLLEERLQETERDLNSVVPTAMETRCHSEKKKMIFYLKFKNSLKSNNIEACIDMIVEMLNLCEQEENDDKILYLFKLLVSLSSRYSVRLVETVSVMDKYVPLLSGFPFDSQLPKIHKKLLYSILIQSSVIYVKLCKYDSAYTVLINLYNHLMADANSPENGIASLDFITVQEHGDFLRKLGTVCLGMNKSEEGISWFKKAVVLYASQLGKSHPLTKSSIQRTAELIFHFSNEK</sequence>
<feature type="compositionally biased region" description="Polar residues" evidence="1">
    <location>
        <begin position="12"/>
        <end position="21"/>
    </location>
</feature>
<evidence type="ECO:0000256" key="1">
    <source>
        <dbReference type="SAM" id="MobiDB-lite"/>
    </source>
</evidence>
<evidence type="ECO:0000313" key="2">
    <source>
        <dbReference type="EMBL" id="KAG2389381.1"/>
    </source>
</evidence>
<gene>
    <name evidence="2" type="ORF">C9374_013941</name>
</gene>
<dbReference type="RefSeq" id="XP_044553373.1">
    <property type="nucleotide sequence ID" value="XM_044689873.1"/>
</dbReference>
<name>A0AA88KQ68_NAELO</name>
<evidence type="ECO:0000313" key="3">
    <source>
        <dbReference type="Proteomes" id="UP000816034"/>
    </source>
</evidence>
<organism evidence="2 3">
    <name type="scientific">Naegleria lovaniensis</name>
    <name type="common">Amoeba</name>
    <dbReference type="NCBI Taxonomy" id="51637"/>
    <lineage>
        <taxon>Eukaryota</taxon>
        <taxon>Discoba</taxon>
        <taxon>Heterolobosea</taxon>
        <taxon>Tetramitia</taxon>
        <taxon>Eutetramitia</taxon>
        <taxon>Vahlkampfiidae</taxon>
        <taxon>Naegleria</taxon>
    </lineage>
</organism>
<dbReference type="EMBL" id="PYSW02000007">
    <property type="protein sequence ID" value="KAG2389381.1"/>
    <property type="molecule type" value="Genomic_DNA"/>
</dbReference>
<keyword evidence="3" id="KW-1185">Reference proteome</keyword>
<dbReference type="InterPro" id="IPR011990">
    <property type="entry name" value="TPR-like_helical_dom_sf"/>
</dbReference>
<reference evidence="2 3" key="1">
    <citation type="journal article" date="2018" name="BMC Genomics">
        <title>The genome of Naegleria lovaniensis, the basis for a comparative approach to unravel pathogenicity factors of the human pathogenic amoeba N. fowleri.</title>
        <authorList>
            <person name="Liechti N."/>
            <person name="Schurch N."/>
            <person name="Bruggmann R."/>
            <person name="Wittwer M."/>
        </authorList>
    </citation>
    <scope>NUCLEOTIDE SEQUENCE [LARGE SCALE GENOMIC DNA]</scope>
    <source>
        <strain evidence="2 3">ATCC 30569</strain>
    </source>
</reference>
<proteinExistence type="predicted"/>